<reference evidence="4" key="1">
    <citation type="submission" date="2016-06" db="UniProtKB">
        <authorList>
            <consortium name="WormBaseParasite"/>
        </authorList>
    </citation>
    <scope>IDENTIFICATION</scope>
</reference>
<dbReference type="Pfam" id="PF25228">
    <property type="entry name" value="Lips"/>
    <property type="match status" value="1"/>
</dbReference>
<evidence type="ECO:0000256" key="1">
    <source>
        <dbReference type="SAM" id="Phobius"/>
    </source>
</evidence>
<keyword evidence="3" id="KW-1185">Reference proteome</keyword>
<evidence type="ECO:0000313" key="3">
    <source>
        <dbReference type="Proteomes" id="UP000272942"/>
    </source>
</evidence>
<keyword evidence="1" id="KW-0472">Membrane</keyword>
<dbReference type="AlphaFoldDB" id="A0A183AL28"/>
<keyword evidence="1" id="KW-1133">Transmembrane helix</keyword>
<keyword evidence="1" id="KW-0812">Transmembrane</keyword>
<evidence type="ECO:0000313" key="2">
    <source>
        <dbReference type="EMBL" id="VDP81700.1"/>
    </source>
</evidence>
<sequence length="250" mass="28186">MYCIRLLQITIPFRSALSFTALFKPSPIYLKLEIDQDTGYLFYNKTFYQDTVISRIRRLWSDIRASRMAFDATPSKGMLDKAAARPLHRIWSYVFRGFLASVLLLLFWPPVCLIVSSLSLLVGLTLPIIVPFASLTSHLLGLLFWDAYKPGSSGGHPSDSYGAARTVRIAVVASPDGINGRKAPRCIQLALRMGAELTECFYRNRIVTRLQILNQNPSTWWSTFSLTNEDFLGESAPFLKTAFSMCRSLL</sequence>
<dbReference type="EMBL" id="UZAN01044901">
    <property type="protein sequence ID" value="VDP81700.1"/>
    <property type="molecule type" value="Genomic_DNA"/>
</dbReference>
<feature type="transmembrane region" description="Helical" evidence="1">
    <location>
        <begin position="120"/>
        <end position="145"/>
    </location>
</feature>
<evidence type="ECO:0000313" key="4">
    <source>
        <dbReference type="WBParaSite" id="ECPE_0000767901-mRNA-1"/>
    </source>
</evidence>
<organism evidence="4">
    <name type="scientific">Echinostoma caproni</name>
    <dbReference type="NCBI Taxonomy" id="27848"/>
    <lineage>
        <taxon>Eukaryota</taxon>
        <taxon>Metazoa</taxon>
        <taxon>Spiralia</taxon>
        <taxon>Lophotrochozoa</taxon>
        <taxon>Platyhelminthes</taxon>
        <taxon>Trematoda</taxon>
        <taxon>Digenea</taxon>
        <taxon>Plagiorchiida</taxon>
        <taxon>Echinostomata</taxon>
        <taxon>Echinostomatoidea</taxon>
        <taxon>Echinostomatidae</taxon>
        <taxon>Echinostoma</taxon>
    </lineage>
</organism>
<reference evidence="2 3" key="2">
    <citation type="submission" date="2018-11" db="EMBL/GenBank/DDBJ databases">
        <authorList>
            <consortium name="Pathogen Informatics"/>
        </authorList>
    </citation>
    <scope>NUCLEOTIDE SEQUENCE [LARGE SCALE GENOMIC DNA]</scope>
    <source>
        <strain evidence="2 3">Egypt</strain>
    </source>
</reference>
<protein>
    <submittedName>
        <fullName evidence="4">Transferase</fullName>
    </submittedName>
</protein>
<gene>
    <name evidence="2" type="ORF">ECPE_LOCUS7663</name>
</gene>
<dbReference type="OrthoDB" id="10003277at2759"/>
<proteinExistence type="predicted"/>
<dbReference type="PANTHER" id="PTHR37686:SF1">
    <property type="entry name" value="LD36006P"/>
    <property type="match status" value="1"/>
</dbReference>
<dbReference type="WBParaSite" id="ECPE_0000767901-mRNA-1">
    <property type="protein sequence ID" value="ECPE_0000767901-mRNA-1"/>
    <property type="gene ID" value="ECPE_0000767901"/>
</dbReference>
<dbReference type="InterPro" id="IPR057435">
    <property type="entry name" value="Lips"/>
</dbReference>
<accession>A0A183AL28</accession>
<dbReference type="Proteomes" id="UP000272942">
    <property type="component" value="Unassembled WGS sequence"/>
</dbReference>
<feature type="transmembrane region" description="Helical" evidence="1">
    <location>
        <begin position="90"/>
        <end position="108"/>
    </location>
</feature>
<dbReference type="PANTHER" id="PTHR37686">
    <property type="entry name" value="LD36006P"/>
    <property type="match status" value="1"/>
</dbReference>
<name>A0A183AL28_9TREM</name>